<proteinExistence type="inferred from homology"/>
<reference evidence="9 10" key="1">
    <citation type="submission" date="2016-10" db="EMBL/GenBank/DDBJ databases">
        <authorList>
            <person name="de Groot N.N."/>
        </authorList>
    </citation>
    <scope>NUCLEOTIDE SEQUENCE [LARGE SCALE GENOMIC DNA]</scope>
    <source>
        <strain evidence="9 10">DSM 22489</strain>
    </source>
</reference>
<evidence type="ECO:0000256" key="2">
    <source>
        <dbReference type="ARBA" id="ARBA00005811"/>
    </source>
</evidence>
<keyword evidence="7" id="KW-0813">Transport</keyword>
<dbReference type="EMBL" id="FNVA01000003">
    <property type="protein sequence ID" value="SEG22370.1"/>
    <property type="molecule type" value="Genomic_DNA"/>
</dbReference>
<evidence type="ECO:0000313" key="10">
    <source>
        <dbReference type="Proteomes" id="UP000236728"/>
    </source>
</evidence>
<keyword evidence="5 8" id="KW-1133">Transmembrane helix</keyword>
<comment type="subcellular location">
    <subcellularLocation>
        <location evidence="1">Cell membrane</location>
        <topology evidence="1">Single-pass membrane protein</topology>
    </subcellularLocation>
    <subcellularLocation>
        <location evidence="7">Cell membrane</location>
        <topology evidence="7">Single-pass type II membrane protein</topology>
    </subcellularLocation>
</comment>
<dbReference type="GO" id="GO:0005886">
    <property type="term" value="C:plasma membrane"/>
    <property type="evidence" value="ECO:0007669"/>
    <property type="project" value="UniProtKB-SubCell"/>
</dbReference>
<evidence type="ECO:0000313" key="9">
    <source>
        <dbReference type="EMBL" id="SEG22370.1"/>
    </source>
</evidence>
<comment type="similarity">
    <text evidence="2 7">Belongs to the ExbD/TolR family.</text>
</comment>
<evidence type="ECO:0000256" key="7">
    <source>
        <dbReference type="RuleBase" id="RU003879"/>
    </source>
</evidence>
<dbReference type="PANTHER" id="PTHR30558">
    <property type="entry name" value="EXBD MEMBRANE COMPONENT OF PMF-DRIVEN MACROMOLECULE IMPORT SYSTEM"/>
    <property type="match status" value="1"/>
</dbReference>
<dbReference type="Pfam" id="PF02472">
    <property type="entry name" value="ExbD"/>
    <property type="match status" value="1"/>
</dbReference>
<evidence type="ECO:0000256" key="3">
    <source>
        <dbReference type="ARBA" id="ARBA00022475"/>
    </source>
</evidence>
<keyword evidence="3" id="KW-1003">Cell membrane</keyword>
<evidence type="ECO:0000256" key="5">
    <source>
        <dbReference type="ARBA" id="ARBA00022989"/>
    </source>
</evidence>
<keyword evidence="10" id="KW-1185">Reference proteome</keyword>
<dbReference type="Proteomes" id="UP000236728">
    <property type="component" value="Unassembled WGS sequence"/>
</dbReference>
<dbReference type="Gene3D" id="3.30.420.270">
    <property type="match status" value="1"/>
</dbReference>
<protein>
    <submittedName>
        <fullName evidence="9">Biopolymer transport protein ExbD/biopolymer transport protein TolR</fullName>
    </submittedName>
</protein>
<organism evidence="9 10">
    <name type="scientific">Bryocella elongata</name>
    <dbReference type="NCBI Taxonomy" id="863522"/>
    <lineage>
        <taxon>Bacteria</taxon>
        <taxon>Pseudomonadati</taxon>
        <taxon>Acidobacteriota</taxon>
        <taxon>Terriglobia</taxon>
        <taxon>Terriglobales</taxon>
        <taxon>Acidobacteriaceae</taxon>
        <taxon>Bryocella</taxon>
    </lineage>
</organism>
<name>A0A1H5YFE3_9BACT</name>
<dbReference type="AlphaFoldDB" id="A0A1H5YFE3"/>
<evidence type="ECO:0000256" key="1">
    <source>
        <dbReference type="ARBA" id="ARBA00004162"/>
    </source>
</evidence>
<keyword evidence="7" id="KW-0653">Protein transport</keyword>
<evidence type="ECO:0000256" key="6">
    <source>
        <dbReference type="ARBA" id="ARBA00023136"/>
    </source>
</evidence>
<keyword evidence="4 7" id="KW-0812">Transmembrane</keyword>
<feature type="transmembrane region" description="Helical" evidence="8">
    <location>
        <begin position="20"/>
        <end position="38"/>
    </location>
</feature>
<dbReference type="RefSeq" id="WP_103933132.1">
    <property type="nucleotide sequence ID" value="NZ_FNVA01000003.1"/>
</dbReference>
<keyword evidence="6 8" id="KW-0472">Membrane</keyword>
<gene>
    <name evidence="9" type="ORF">SAMN05421819_2265</name>
</gene>
<accession>A0A1H5YFE3</accession>
<evidence type="ECO:0000256" key="4">
    <source>
        <dbReference type="ARBA" id="ARBA00022692"/>
    </source>
</evidence>
<evidence type="ECO:0000256" key="8">
    <source>
        <dbReference type="SAM" id="Phobius"/>
    </source>
</evidence>
<dbReference type="OrthoDB" id="9963851at2"/>
<dbReference type="InterPro" id="IPR003400">
    <property type="entry name" value="ExbD"/>
</dbReference>
<dbReference type="GO" id="GO:0022857">
    <property type="term" value="F:transmembrane transporter activity"/>
    <property type="evidence" value="ECO:0007669"/>
    <property type="project" value="InterPro"/>
</dbReference>
<sequence length="145" mass="14940">MAMSAGGAHGSVAEINVTPLIDVLLVLLIIFMVIVPTIPHGLESSVAKPDNAPAEASQGPVMLEVHSISPGVATVSYRVDGQSVDASDLGQFLRDRLAVRQQRSLMVAADRSLTYAVVAQAVSTARDAGAAPIGIAGSRELAGIR</sequence>
<dbReference type="PANTHER" id="PTHR30558:SF7">
    <property type="entry name" value="TOL-PAL SYSTEM PROTEIN TOLR"/>
    <property type="match status" value="1"/>
</dbReference>
<dbReference type="GO" id="GO:0015031">
    <property type="term" value="P:protein transport"/>
    <property type="evidence" value="ECO:0007669"/>
    <property type="project" value="UniProtKB-KW"/>
</dbReference>